<dbReference type="RefSeq" id="XP_002423755.1">
    <property type="nucleotide sequence ID" value="XM_002423710.1"/>
</dbReference>
<name>E0VC95_PEDHC</name>
<evidence type="ECO:0000256" key="3">
    <source>
        <dbReference type="ARBA" id="ARBA00022517"/>
    </source>
</evidence>
<proteinExistence type="inferred from homology"/>
<organism>
    <name type="scientific">Pediculus humanus subsp. corporis</name>
    <name type="common">Body louse</name>
    <dbReference type="NCBI Taxonomy" id="121224"/>
    <lineage>
        <taxon>Eukaryota</taxon>
        <taxon>Metazoa</taxon>
        <taxon>Ecdysozoa</taxon>
        <taxon>Arthropoda</taxon>
        <taxon>Hexapoda</taxon>
        <taxon>Insecta</taxon>
        <taxon>Pterygota</taxon>
        <taxon>Neoptera</taxon>
        <taxon>Paraneoptera</taxon>
        <taxon>Psocodea</taxon>
        <taxon>Troctomorpha</taxon>
        <taxon>Phthiraptera</taxon>
        <taxon>Anoplura</taxon>
        <taxon>Pediculidae</taxon>
        <taxon>Pediculus</taxon>
    </lineage>
</organism>
<feature type="region of interest" description="Disordered" evidence="6">
    <location>
        <begin position="208"/>
        <end position="236"/>
    </location>
</feature>
<sequence length="335" mass="38661">MDIVNEVLEKSAEEEKKYKPTKVNKHLELEYDLGTLLAIDENELNNDKLKSNLDTYLHSLARDNTQLLINKIWELPIHIIDDVTMVTLPKSKYLLPRSLPVPPPRQPSKWEKFAKEKGIVKKKKDKLKWDDELKKWIPLYGYKRAEAEREKNWIMEVPDNADPYEDQFTKKPKKKIYIFFQTFSTTLGAAVTVAKTSTASLGKFQKSLPKEKESKNVKPFLPESTKRKRPIPKTKDEIKNNLKLVDNILNKKPKLNVEQAVEKEVHALNREEASKQKPKKREGRKVKKGAKGGKYRGPKAKGSSEFNNKKNSRKPETGKPKKRVGGKVKGGKKRR</sequence>
<evidence type="ECO:0000313" key="8">
    <source>
        <dbReference type="EnsemblMetazoa" id="PHUM083600-PA"/>
    </source>
</evidence>
<accession>E0VC95</accession>
<feature type="compositionally biased region" description="Basic residues" evidence="6">
    <location>
        <begin position="276"/>
        <end position="299"/>
    </location>
</feature>
<evidence type="ECO:0000256" key="2">
    <source>
        <dbReference type="ARBA" id="ARBA00010077"/>
    </source>
</evidence>
<reference evidence="8" key="3">
    <citation type="submission" date="2021-02" db="UniProtKB">
        <authorList>
            <consortium name="EnsemblMetazoa"/>
        </authorList>
    </citation>
    <scope>IDENTIFICATION</scope>
    <source>
        <strain evidence="8">USDA</strain>
    </source>
</reference>
<keyword evidence="4 5" id="KW-0539">Nucleus</keyword>
<reference evidence="7" key="1">
    <citation type="submission" date="2007-04" db="EMBL/GenBank/DDBJ databases">
        <title>Annotation of Pediculus humanus corporis strain USDA.</title>
        <authorList>
            <person name="Kirkness E."/>
            <person name="Hannick L."/>
            <person name="Hass B."/>
            <person name="Bruggner R."/>
            <person name="Lawson D."/>
            <person name="Bidwell S."/>
            <person name="Joardar V."/>
            <person name="Caler E."/>
            <person name="Walenz B."/>
            <person name="Inman J."/>
            <person name="Schobel S."/>
            <person name="Galinsky K."/>
            <person name="Amedeo P."/>
            <person name="Strausberg R."/>
        </authorList>
    </citation>
    <scope>NUCLEOTIDE SEQUENCE</scope>
    <source>
        <strain evidence="7">USDA</strain>
    </source>
</reference>
<keyword evidence="3 5" id="KW-0690">Ribosome biogenesis</keyword>
<dbReference type="VEuPathDB" id="VectorBase:PHUM083600"/>
<comment type="subcellular location">
    <subcellularLocation>
        <location evidence="1 5">Nucleus</location>
    </subcellularLocation>
</comment>
<reference evidence="7" key="2">
    <citation type="submission" date="2007-04" db="EMBL/GenBank/DDBJ databases">
        <title>The genome of the human body louse.</title>
        <authorList>
            <consortium name="The Human Body Louse Genome Consortium"/>
            <person name="Kirkness E."/>
            <person name="Walenz B."/>
            <person name="Hass B."/>
            <person name="Bruggner R."/>
            <person name="Strausberg R."/>
        </authorList>
    </citation>
    <scope>NUCLEOTIDE SEQUENCE</scope>
    <source>
        <strain evidence="7">USDA</strain>
    </source>
</reference>
<comment type="similarity">
    <text evidence="2 5">Belongs to the RRS1 family.</text>
</comment>
<comment type="function">
    <text evidence="5">Involved in ribosomal large subunit assembly.</text>
</comment>
<dbReference type="GeneID" id="8231501"/>
<feature type="compositionally biased region" description="Basic residues" evidence="6">
    <location>
        <begin position="320"/>
        <end position="335"/>
    </location>
</feature>
<dbReference type="CTD" id="8231501"/>
<evidence type="ECO:0000313" key="7">
    <source>
        <dbReference type="EMBL" id="EEB11017.1"/>
    </source>
</evidence>
<dbReference type="FunCoup" id="E0VC95">
    <property type="interactions" value="1285"/>
</dbReference>
<dbReference type="InterPro" id="IPR007023">
    <property type="entry name" value="Ribosom_reg"/>
</dbReference>
<dbReference type="KEGG" id="phu:Phum_PHUM083600"/>
<keyword evidence="9" id="KW-1185">Reference proteome</keyword>
<dbReference type="eggNOG" id="KOG1765">
    <property type="taxonomic scope" value="Eukaryota"/>
</dbReference>
<dbReference type="InParanoid" id="E0VC95"/>
<evidence type="ECO:0000256" key="6">
    <source>
        <dbReference type="SAM" id="MobiDB-lite"/>
    </source>
</evidence>
<dbReference type="Proteomes" id="UP000009046">
    <property type="component" value="Unassembled WGS sequence"/>
</dbReference>
<dbReference type="AlphaFoldDB" id="E0VC95"/>
<dbReference type="STRING" id="121224.E0VC95"/>
<dbReference type="GO" id="GO:0005634">
    <property type="term" value="C:nucleus"/>
    <property type="evidence" value="ECO:0007669"/>
    <property type="project" value="UniProtKB-SubCell"/>
</dbReference>
<dbReference type="OMA" id="ACDKNRI"/>
<dbReference type="EMBL" id="AAZO01000997">
    <property type="status" value="NOT_ANNOTATED_CDS"/>
    <property type="molecule type" value="Genomic_DNA"/>
</dbReference>
<dbReference type="EnsemblMetazoa" id="PHUM083600-RA">
    <property type="protein sequence ID" value="PHUM083600-PA"/>
    <property type="gene ID" value="PHUM083600"/>
</dbReference>
<feature type="compositionally biased region" description="Basic and acidic residues" evidence="6">
    <location>
        <begin position="266"/>
        <end position="275"/>
    </location>
</feature>
<dbReference type="EMBL" id="DS235051">
    <property type="protein sequence ID" value="EEB11017.1"/>
    <property type="molecule type" value="Genomic_DNA"/>
</dbReference>
<evidence type="ECO:0000313" key="9">
    <source>
        <dbReference type="Proteomes" id="UP000009046"/>
    </source>
</evidence>
<dbReference type="Pfam" id="PF04939">
    <property type="entry name" value="RRS1"/>
    <property type="match status" value="1"/>
</dbReference>
<evidence type="ECO:0000256" key="1">
    <source>
        <dbReference type="ARBA" id="ARBA00004123"/>
    </source>
</evidence>
<protein>
    <recommendedName>
        <fullName evidence="5">Ribosome biogenesis regulatory protein</fullName>
    </recommendedName>
</protein>
<gene>
    <name evidence="8" type="primary">8231501</name>
    <name evidence="7" type="ORF">Phum_PHUM083600</name>
</gene>
<dbReference type="HOGENOM" id="CLU_065163_1_0_1"/>
<evidence type="ECO:0000256" key="4">
    <source>
        <dbReference type="ARBA" id="ARBA00023242"/>
    </source>
</evidence>
<feature type="region of interest" description="Disordered" evidence="6">
    <location>
        <begin position="266"/>
        <end position="335"/>
    </location>
</feature>
<dbReference type="OrthoDB" id="28455at2759"/>
<evidence type="ECO:0000256" key="5">
    <source>
        <dbReference type="RuleBase" id="RU364132"/>
    </source>
</evidence>
<dbReference type="GO" id="GO:0042254">
    <property type="term" value="P:ribosome biogenesis"/>
    <property type="evidence" value="ECO:0007669"/>
    <property type="project" value="UniProtKB-KW"/>
</dbReference>